<organism evidence="1">
    <name type="scientific">freshwater metagenome</name>
    <dbReference type="NCBI Taxonomy" id="449393"/>
    <lineage>
        <taxon>unclassified sequences</taxon>
        <taxon>metagenomes</taxon>
        <taxon>ecological metagenomes</taxon>
    </lineage>
</organism>
<dbReference type="EMBL" id="CAEZWJ010000041">
    <property type="protein sequence ID" value="CAB4659559.1"/>
    <property type="molecule type" value="Genomic_DNA"/>
</dbReference>
<proteinExistence type="predicted"/>
<sequence length="49" mass="5188">MVVLPEPLWPMRAMRSPGDTSMVMGSNAGDVPYDFEMLLTCNAEAGAGA</sequence>
<accession>A0A6J6LG89</accession>
<protein>
    <submittedName>
        <fullName evidence="1">Unannotated protein</fullName>
    </submittedName>
</protein>
<gene>
    <name evidence="1" type="ORF">UFOPK2214_01142</name>
</gene>
<dbReference type="AlphaFoldDB" id="A0A6J6LG89"/>
<reference evidence="1" key="1">
    <citation type="submission" date="2020-05" db="EMBL/GenBank/DDBJ databases">
        <authorList>
            <person name="Chiriac C."/>
            <person name="Salcher M."/>
            <person name="Ghai R."/>
            <person name="Kavagutti S V."/>
        </authorList>
    </citation>
    <scope>NUCLEOTIDE SEQUENCE</scope>
</reference>
<name>A0A6J6LG89_9ZZZZ</name>
<evidence type="ECO:0000313" key="1">
    <source>
        <dbReference type="EMBL" id="CAB4659559.1"/>
    </source>
</evidence>